<dbReference type="PANTHER" id="PTHR11731:SF118">
    <property type="entry name" value="BLR1971 PROTEIN"/>
    <property type="match status" value="1"/>
</dbReference>
<dbReference type="EMBL" id="CP147711">
    <property type="protein sequence ID" value="WXC79090.1"/>
    <property type="molecule type" value="Genomic_DNA"/>
</dbReference>
<keyword evidence="4" id="KW-1185">Reference proteome</keyword>
<dbReference type="InterPro" id="IPR029058">
    <property type="entry name" value="AB_hydrolase_fold"/>
</dbReference>
<feature type="domain" description="Peptidase S9 prolyl oligopeptidase catalytic" evidence="2">
    <location>
        <begin position="67"/>
        <end position="235"/>
    </location>
</feature>
<dbReference type="Gene3D" id="3.40.50.1820">
    <property type="entry name" value="alpha/beta hydrolase"/>
    <property type="match status" value="1"/>
</dbReference>
<evidence type="ECO:0000256" key="1">
    <source>
        <dbReference type="SAM" id="MobiDB-lite"/>
    </source>
</evidence>
<sequence>MQVESAEIAELIAAGWQPPVSFNAKGRDGETDIWGVIHLPVDFDRNKRYRVVEHIYAGPTGSFVPKSFSASSEPLTQLGFIVVQIDGMGTNHHSRASHDVALKNLKDAGLPDRILWYKAASAKYSWYDVASVGIFGGAAGGQNAASALLFHPDFYKVAVAYSGCCDNRLDKIWWNEQWMGWPVGIEYSQSSAIDNAHRLEGKLLLIVGEMDRNVDPSATFQLADRLIKAGNTSTCFMCPVQIMEFPAVMRSSSSCFSSSATFSSKHRRTGTPAQSSGRRASQAMMNEDLSRVRLTALYPALPASIRIGARHLSDTDDRGRIDEGRISCAPQSGARRPLARRRASRSCATSCLVLATNNSRKELTGELFANRIVCTIIGAKSVLSALYQTASSVTISDR</sequence>
<dbReference type="Proteomes" id="UP001432046">
    <property type="component" value="Chromosome"/>
</dbReference>
<organism evidence="3 4">
    <name type="scientific">Bradyrhizobium septentrionale</name>
    <dbReference type="NCBI Taxonomy" id="1404411"/>
    <lineage>
        <taxon>Bacteria</taxon>
        <taxon>Pseudomonadati</taxon>
        <taxon>Pseudomonadota</taxon>
        <taxon>Alphaproteobacteria</taxon>
        <taxon>Hyphomicrobiales</taxon>
        <taxon>Nitrobacteraceae</taxon>
        <taxon>Bradyrhizobium</taxon>
    </lineage>
</organism>
<dbReference type="InterPro" id="IPR001375">
    <property type="entry name" value="Peptidase_S9_cat"/>
</dbReference>
<dbReference type="InterPro" id="IPR050278">
    <property type="entry name" value="Serine_Prot_S9B/DPPIV"/>
</dbReference>
<gene>
    <name evidence="3" type="ORF">WDK88_38675</name>
</gene>
<evidence type="ECO:0000313" key="3">
    <source>
        <dbReference type="EMBL" id="WXC79090.1"/>
    </source>
</evidence>
<proteinExistence type="predicted"/>
<accession>A0ABZ2NWW1</accession>
<dbReference type="RefSeq" id="WP_338823044.1">
    <property type="nucleotide sequence ID" value="NZ_CP147708.1"/>
</dbReference>
<reference evidence="3" key="1">
    <citation type="journal article" date="2021" name="Int. J. Syst. Evol. Microbiol.">
        <title>Bradyrhizobium septentrionale sp. nov. (sv. septentrionale) and Bradyrhizobium quebecense sp. nov. (sv. septentrionale) associated with legumes native to Canada possess rearranged symbiosis genes and numerous insertion sequences.</title>
        <authorList>
            <person name="Bromfield E.S.P."/>
            <person name="Cloutier S."/>
        </authorList>
    </citation>
    <scope>NUCLEOTIDE SEQUENCE</scope>
    <source>
        <strain evidence="3">5S5</strain>
    </source>
</reference>
<evidence type="ECO:0000259" key="2">
    <source>
        <dbReference type="Pfam" id="PF00326"/>
    </source>
</evidence>
<feature type="region of interest" description="Disordered" evidence="1">
    <location>
        <begin position="258"/>
        <end position="284"/>
    </location>
</feature>
<dbReference type="SUPFAM" id="SSF53474">
    <property type="entry name" value="alpha/beta-Hydrolases"/>
    <property type="match status" value="1"/>
</dbReference>
<dbReference type="PANTHER" id="PTHR11731">
    <property type="entry name" value="PROTEASE FAMILY S9B,C DIPEPTIDYL-PEPTIDASE IV-RELATED"/>
    <property type="match status" value="1"/>
</dbReference>
<protein>
    <submittedName>
        <fullName evidence="3">Prolyl oligopeptidase family serine peptidase</fullName>
    </submittedName>
</protein>
<evidence type="ECO:0000313" key="4">
    <source>
        <dbReference type="Proteomes" id="UP001432046"/>
    </source>
</evidence>
<dbReference type="Pfam" id="PF00326">
    <property type="entry name" value="Peptidase_S9"/>
    <property type="match status" value="1"/>
</dbReference>
<name>A0ABZ2NWW1_9BRAD</name>
<reference evidence="3" key="2">
    <citation type="submission" date="2024-03" db="EMBL/GenBank/DDBJ databases">
        <authorList>
            <person name="Bromfield E.S.P."/>
            <person name="Cloutier S."/>
        </authorList>
    </citation>
    <scope>NUCLEOTIDE SEQUENCE</scope>
    <source>
        <strain evidence="3">5S5</strain>
    </source>
</reference>